<dbReference type="InterPro" id="IPR009100">
    <property type="entry name" value="AcylCoA_DH/oxidase_NM_dom_sf"/>
</dbReference>
<dbReference type="InterPro" id="IPR013107">
    <property type="entry name" value="Acyl-CoA_DH_C"/>
</dbReference>
<proteinExistence type="predicted"/>
<evidence type="ECO:0000313" key="4">
    <source>
        <dbReference type="EMBL" id="BDZ46010.1"/>
    </source>
</evidence>
<dbReference type="InterPro" id="IPR046373">
    <property type="entry name" value="Acyl-CoA_Oxase/DH_mid-dom_sf"/>
</dbReference>
<dbReference type="PANTHER" id="PTHR43884:SF12">
    <property type="entry name" value="ISOVALERYL-COA DEHYDROGENASE, MITOCHONDRIAL-RELATED"/>
    <property type="match status" value="1"/>
</dbReference>
<dbReference type="SUPFAM" id="SSF47203">
    <property type="entry name" value="Acyl-CoA dehydrogenase C-terminal domain-like"/>
    <property type="match status" value="1"/>
</dbReference>
<dbReference type="Proteomes" id="UP001321498">
    <property type="component" value="Chromosome"/>
</dbReference>
<dbReference type="Gene3D" id="1.10.540.10">
    <property type="entry name" value="Acyl-CoA dehydrogenase/oxidase, N-terminal domain"/>
    <property type="match status" value="1"/>
</dbReference>
<keyword evidence="1" id="KW-0560">Oxidoreductase</keyword>
<organism evidence="4 5">
    <name type="scientific">Naasia aerilata</name>
    <dbReference type="NCBI Taxonomy" id="1162966"/>
    <lineage>
        <taxon>Bacteria</taxon>
        <taxon>Bacillati</taxon>
        <taxon>Actinomycetota</taxon>
        <taxon>Actinomycetes</taxon>
        <taxon>Micrococcales</taxon>
        <taxon>Microbacteriaceae</taxon>
        <taxon>Naasia</taxon>
    </lineage>
</organism>
<evidence type="ECO:0000313" key="5">
    <source>
        <dbReference type="Proteomes" id="UP001321498"/>
    </source>
</evidence>
<keyword evidence="5" id="KW-1185">Reference proteome</keyword>
<dbReference type="EMBL" id="AP027731">
    <property type="protein sequence ID" value="BDZ46010.1"/>
    <property type="molecule type" value="Genomic_DNA"/>
</dbReference>
<dbReference type="RefSeq" id="WP_286276114.1">
    <property type="nucleotide sequence ID" value="NZ_AP027731.1"/>
</dbReference>
<sequence>MITSEADALAAAQSVAARLKEDVVRRDIANENPVAEVQLLRVAGLLPILVPAELGGGGLDWPTVLRVIRPIVRADASIGHVLAYHYLNSWRTVLNDRADRVEALWADTARNEWFWGGAGNPRDEGLVLTPDGDGFRVSGRKFFATGASVADRITASGTVAGTGEKLAIVLDGRAEGVTHPLDWQNMGQRLSASGSVTFENAAVPAAHVLGASDQEGAGYRPFASLSILFFQLLLSHLHVGIAEGAIETASDYARTATKPWPTSGVDSALKDPYILGTLGELVAATRASDALVARATDLAAAAVARGWDLTDEERGELAVEIGAAKVNSTRTVLDVTSRAFELTGARATTTAHGFDRFWRNARTITLHDPVVYKAKELGEHALTGAYPTPSKYS</sequence>
<dbReference type="PIRSF" id="PIRSF016578">
    <property type="entry name" value="HsaA"/>
    <property type="match status" value="1"/>
</dbReference>
<evidence type="ECO:0000259" key="2">
    <source>
        <dbReference type="Pfam" id="PF02771"/>
    </source>
</evidence>
<evidence type="ECO:0000256" key="1">
    <source>
        <dbReference type="ARBA" id="ARBA00023002"/>
    </source>
</evidence>
<dbReference type="InterPro" id="IPR036250">
    <property type="entry name" value="AcylCo_DH-like_C"/>
</dbReference>
<dbReference type="PANTHER" id="PTHR43884">
    <property type="entry name" value="ACYL-COA DEHYDROGENASE"/>
    <property type="match status" value="1"/>
</dbReference>
<evidence type="ECO:0000259" key="3">
    <source>
        <dbReference type="Pfam" id="PF08028"/>
    </source>
</evidence>
<keyword evidence="4" id="KW-0503">Monooxygenase</keyword>
<accession>A0ABN6XQV0</accession>
<dbReference type="InterPro" id="IPR013786">
    <property type="entry name" value="AcylCoA_DH/ox_N"/>
</dbReference>
<dbReference type="Gene3D" id="2.40.110.10">
    <property type="entry name" value="Butyryl-CoA Dehydrogenase, subunit A, domain 2"/>
    <property type="match status" value="1"/>
</dbReference>
<dbReference type="Pfam" id="PF02771">
    <property type="entry name" value="Acyl-CoA_dh_N"/>
    <property type="match status" value="1"/>
</dbReference>
<reference evidence="5" key="1">
    <citation type="journal article" date="2019" name="Int. J. Syst. Evol. Microbiol.">
        <title>The Global Catalogue of Microorganisms (GCM) 10K type strain sequencing project: providing services to taxonomists for standard genome sequencing and annotation.</title>
        <authorList>
            <consortium name="The Broad Institute Genomics Platform"/>
            <consortium name="The Broad Institute Genome Sequencing Center for Infectious Disease"/>
            <person name="Wu L."/>
            <person name="Ma J."/>
        </authorList>
    </citation>
    <scope>NUCLEOTIDE SEQUENCE [LARGE SCALE GENOMIC DNA]</scope>
    <source>
        <strain evidence="5">NBRC 108725</strain>
    </source>
</reference>
<feature type="domain" description="Acyl-CoA dehydrogenase C-terminal" evidence="3">
    <location>
        <begin position="234"/>
        <end position="368"/>
    </location>
</feature>
<dbReference type="Pfam" id="PF08028">
    <property type="entry name" value="Acyl-CoA_dh_2"/>
    <property type="match status" value="1"/>
</dbReference>
<dbReference type="GO" id="GO:0004497">
    <property type="term" value="F:monooxygenase activity"/>
    <property type="evidence" value="ECO:0007669"/>
    <property type="project" value="UniProtKB-KW"/>
</dbReference>
<feature type="domain" description="Acyl-CoA dehydrogenase/oxidase N-terminal" evidence="2">
    <location>
        <begin position="11"/>
        <end position="85"/>
    </location>
</feature>
<gene>
    <name evidence="4" type="ORF">GCM10025866_19190</name>
</gene>
<dbReference type="InterPro" id="IPR037069">
    <property type="entry name" value="AcylCoA_DH/ox_N_sf"/>
</dbReference>
<name>A0ABN6XQV0_9MICO</name>
<dbReference type="Gene3D" id="1.20.140.10">
    <property type="entry name" value="Butyryl-CoA Dehydrogenase, subunit A, domain 3"/>
    <property type="match status" value="1"/>
</dbReference>
<dbReference type="SUPFAM" id="SSF56645">
    <property type="entry name" value="Acyl-CoA dehydrogenase NM domain-like"/>
    <property type="match status" value="1"/>
</dbReference>
<protein>
    <submittedName>
        <fullName evidence="4">FMNH2-dependent monooxygenase</fullName>
    </submittedName>
</protein>